<dbReference type="Pfam" id="PF13649">
    <property type="entry name" value="Methyltransf_25"/>
    <property type="match status" value="1"/>
</dbReference>
<gene>
    <name evidence="3" type="ORF">PhaeoP97_00556</name>
</gene>
<evidence type="ECO:0000256" key="1">
    <source>
        <dbReference type="ARBA" id="ARBA00022679"/>
    </source>
</evidence>
<dbReference type="KEGG" id="php:PhaeoP97_00556"/>
<dbReference type="OrthoDB" id="9765084at2"/>
<accession>A0A1L3I1K5</accession>
<feature type="domain" description="Methyltransferase" evidence="2">
    <location>
        <begin position="37"/>
        <end position="130"/>
    </location>
</feature>
<proteinExistence type="predicted"/>
<dbReference type="CDD" id="cd02440">
    <property type="entry name" value="AdoMet_MTases"/>
    <property type="match status" value="1"/>
</dbReference>
<dbReference type="AlphaFoldDB" id="A0A1L3I1K5"/>
<dbReference type="EMBL" id="CP016364">
    <property type="protein sequence ID" value="APG46000.1"/>
    <property type="molecule type" value="Genomic_DNA"/>
</dbReference>
<dbReference type="RefSeq" id="WP_072503778.1">
    <property type="nucleotide sequence ID" value="NZ_CP016364.1"/>
</dbReference>
<dbReference type="SUPFAM" id="SSF53335">
    <property type="entry name" value="S-adenosyl-L-methionine-dependent methyltransferases"/>
    <property type="match status" value="1"/>
</dbReference>
<organism evidence="3 4">
    <name type="scientific">Phaeobacter porticola</name>
    <dbReference type="NCBI Taxonomy" id="1844006"/>
    <lineage>
        <taxon>Bacteria</taxon>
        <taxon>Pseudomonadati</taxon>
        <taxon>Pseudomonadota</taxon>
        <taxon>Alphaproteobacteria</taxon>
        <taxon>Rhodobacterales</taxon>
        <taxon>Roseobacteraceae</taxon>
        <taxon>Phaeobacter</taxon>
    </lineage>
</organism>
<dbReference type="PANTHER" id="PTHR43861">
    <property type="entry name" value="TRANS-ACONITATE 2-METHYLTRANSFERASE-RELATED"/>
    <property type="match status" value="1"/>
</dbReference>
<sequence length="170" mass="18770">MVYNYDKLYAETPDALGDPSPAFVQFFNQDAGEGLRILDLGCGQGRDALFIARRGHRVVGVDLSANGIRDLVAAAANENLSIEGVVADITRYTPDGIFDIILLDRTLHMLPEAPRRAVLKQLLDHVVTGGWVLIADEAANMEGFAAIFAHHSREWTKDYAKPGYLFVRQE</sequence>
<keyword evidence="1 3" id="KW-0808">Transferase</keyword>
<dbReference type="Proteomes" id="UP000183859">
    <property type="component" value="Chromosome"/>
</dbReference>
<evidence type="ECO:0000313" key="3">
    <source>
        <dbReference type="EMBL" id="APG46000.1"/>
    </source>
</evidence>
<dbReference type="Gene3D" id="3.40.50.150">
    <property type="entry name" value="Vaccinia Virus protein VP39"/>
    <property type="match status" value="1"/>
</dbReference>
<keyword evidence="4" id="KW-1185">Reference proteome</keyword>
<name>A0A1L3I1K5_9RHOB</name>
<protein>
    <submittedName>
        <fullName evidence="3">Acetyltransferase and methytransferase domain-containing protein</fullName>
    </submittedName>
</protein>
<evidence type="ECO:0000313" key="4">
    <source>
        <dbReference type="Proteomes" id="UP000183859"/>
    </source>
</evidence>
<reference evidence="4" key="1">
    <citation type="submission" date="2016-07" db="EMBL/GenBank/DDBJ databases">
        <title>Phaeobacter portensis sp. nov., a tropodithietic acid producing bacterium isolated from a German harbor.</title>
        <authorList>
            <person name="Freese H.M."/>
            <person name="Bunk B."/>
            <person name="Breider S."/>
            <person name="Brinkhoff T."/>
        </authorList>
    </citation>
    <scope>NUCLEOTIDE SEQUENCE [LARGE SCALE GENOMIC DNA]</scope>
    <source>
        <strain evidence="4">P97</strain>
    </source>
</reference>
<evidence type="ECO:0000259" key="2">
    <source>
        <dbReference type="Pfam" id="PF13649"/>
    </source>
</evidence>
<dbReference type="STRING" id="1844006.PhaeoP97_00556"/>
<dbReference type="InterPro" id="IPR041698">
    <property type="entry name" value="Methyltransf_25"/>
</dbReference>
<dbReference type="InterPro" id="IPR029063">
    <property type="entry name" value="SAM-dependent_MTases_sf"/>
</dbReference>
<dbReference type="GO" id="GO:0016740">
    <property type="term" value="F:transferase activity"/>
    <property type="evidence" value="ECO:0007669"/>
    <property type="project" value="UniProtKB-KW"/>
</dbReference>